<feature type="compositionally biased region" description="Basic and acidic residues" evidence="15">
    <location>
        <begin position="76"/>
        <end position="88"/>
    </location>
</feature>
<evidence type="ECO:0000256" key="11">
    <source>
        <dbReference type="ARBA" id="ARBA00023242"/>
    </source>
</evidence>
<dbReference type="CDD" id="cd20415">
    <property type="entry name" value="Tudor_TDRD4_rpt2"/>
    <property type="match status" value="1"/>
</dbReference>
<evidence type="ECO:0000256" key="6">
    <source>
        <dbReference type="ARBA" id="ARBA00022737"/>
    </source>
</evidence>
<dbReference type="GO" id="GO:0042802">
    <property type="term" value="F:identical protein binding"/>
    <property type="evidence" value="ECO:0007669"/>
    <property type="project" value="Ensembl"/>
</dbReference>
<feature type="domain" description="Tudor" evidence="16">
    <location>
        <begin position="1509"/>
        <end position="1569"/>
    </location>
</feature>
<dbReference type="PANTHER" id="PTHR16442">
    <property type="entry name" value="RING FINGER PROTEIN 17"/>
    <property type="match status" value="1"/>
</dbReference>
<dbReference type="Bgee" id="ENSACAG00000001418">
    <property type="expression patterns" value="Expressed in dewlap and 7 other cell types or tissues"/>
</dbReference>
<keyword evidence="8" id="KW-0221">Differentiation</keyword>
<proteinExistence type="predicted"/>
<dbReference type="SMART" id="SM00333">
    <property type="entry name" value="TUDOR"/>
    <property type="match status" value="4"/>
</dbReference>
<keyword evidence="18" id="KW-1185">Reference proteome</keyword>
<evidence type="ECO:0000256" key="7">
    <source>
        <dbReference type="ARBA" id="ARBA00022771"/>
    </source>
</evidence>
<keyword evidence="3" id="KW-0217">Developmental protein</keyword>
<dbReference type="InterPro" id="IPR002999">
    <property type="entry name" value="Tudor"/>
</dbReference>
<feature type="region of interest" description="Disordered" evidence="15">
    <location>
        <begin position="1158"/>
        <end position="1195"/>
    </location>
</feature>
<keyword evidence="5" id="KW-0479">Metal-binding</keyword>
<evidence type="ECO:0000256" key="2">
    <source>
        <dbReference type="ARBA" id="ARBA00004496"/>
    </source>
</evidence>
<evidence type="ECO:0000256" key="8">
    <source>
        <dbReference type="ARBA" id="ARBA00022782"/>
    </source>
</evidence>
<dbReference type="GeneTree" id="ENSGT00940000157559"/>
<evidence type="ECO:0000256" key="13">
    <source>
        <dbReference type="ARBA" id="ARBA00062119"/>
    </source>
</evidence>
<dbReference type="CDD" id="cd20414">
    <property type="entry name" value="Tudor_TDRD4_rpt1"/>
    <property type="match status" value="1"/>
</dbReference>
<feature type="domain" description="Tudor" evidence="16">
    <location>
        <begin position="1007"/>
        <end position="1066"/>
    </location>
</feature>
<dbReference type="SUPFAM" id="SSF50199">
    <property type="entry name" value="Staphylococcal nuclease"/>
    <property type="match status" value="1"/>
</dbReference>
<keyword evidence="11" id="KW-0539">Nucleus</keyword>
<gene>
    <name evidence="17" type="primary">rnf17</name>
</gene>
<dbReference type="GO" id="GO:0007286">
    <property type="term" value="P:spermatid development"/>
    <property type="evidence" value="ECO:0007669"/>
    <property type="project" value="Ensembl"/>
</dbReference>
<feature type="domain" description="Tudor" evidence="16">
    <location>
        <begin position="1271"/>
        <end position="1328"/>
    </location>
</feature>
<dbReference type="InterPro" id="IPR047850">
    <property type="entry name" value="RNF17-like_TUDOR_rpt5"/>
</dbReference>
<evidence type="ECO:0000256" key="14">
    <source>
        <dbReference type="ARBA" id="ARBA00072636"/>
    </source>
</evidence>
<dbReference type="InterPro" id="IPR047847">
    <property type="entry name" value="RNF17-like_TUDOR_rpt2"/>
</dbReference>
<dbReference type="STRING" id="28377.ENSACAP00000001567"/>
<comment type="subunit">
    <text evidence="13">Interacts with MXD1, MXD3, MXD4, MXI1 and PIWIL1. Self-associates.</text>
</comment>
<dbReference type="InterPro" id="IPR047845">
    <property type="entry name" value="RNF17-like_TUDOR_rpt1"/>
</dbReference>
<evidence type="ECO:0000256" key="3">
    <source>
        <dbReference type="ARBA" id="ARBA00022473"/>
    </source>
</evidence>
<dbReference type="PANTHER" id="PTHR16442:SF1">
    <property type="entry name" value="RING FINGER PROTEIN 17"/>
    <property type="match status" value="1"/>
</dbReference>
<comment type="function">
    <text evidence="12">Seems to be involved in regulation of transcriptional activity of MYC. In vitro, inhibits DNA-binding activity of Mad-MAX heterodimers. Can recruit Mad transcriptional repressors (MXD1, MXD3, MXD4 and MXI1) to the cytoplasm. May be involved in spermiogenesis.</text>
</comment>
<dbReference type="eggNOG" id="KOG2039">
    <property type="taxonomic scope" value="Eukaryota"/>
</dbReference>
<dbReference type="PROSITE" id="PS50304">
    <property type="entry name" value="TUDOR"/>
    <property type="match status" value="4"/>
</dbReference>
<keyword evidence="10" id="KW-0744">Spermatogenesis</keyword>
<evidence type="ECO:0000256" key="1">
    <source>
        <dbReference type="ARBA" id="ARBA00004123"/>
    </source>
</evidence>
<evidence type="ECO:0000259" key="16">
    <source>
        <dbReference type="PROSITE" id="PS50304"/>
    </source>
</evidence>
<evidence type="ECO:0000256" key="4">
    <source>
        <dbReference type="ARBA" id="ARBA00022490"/>
    </source>
</evidence>
<dbReference type="Proteomes" id="UP000001646">
    <property type="component" value="Chromosome 3"/>
</dbReference>
<keyword evidence="6" id="KW-0677">Repeat</keyword>
<name>G1K9Q0_ANOCA</name>
<evidence type="ECO:0000256" key="15">
    <source>
        <dbReference type="SAM" id="MobiDB-lite"/>
    </source>
</evidence>
<dbReference type="FunFam" id="2.30.30.140:FF:000114">
    <property type="entry name" value="RING finger protein 17"/>
    <property type="match status" value="1"/>
</dbReference>
<dbReference type="GO" id="GO:0005737">
    <property type="term" value="C:cytoplasm"/>
    <property type="evidence" value="ECO:0007669"/>
    <property type="project" value="UniProtKB-SubCell"/>
</dbReference>
<evidence type="ECO:0000313" key="17">
    <source>
        <dbReference type="Ensembl" id="ENSACAP00000001567.4"/>
    </source>
</evidence>
<keyword evidence="7" id="KW-0863">Zinc-finger</keyword>
<dbReference type="Ensembl" id="ENSACAT00000001604.4">
    <property type="protein sequence ID" value="ENSACAP00000001567.4"/>
    <property type="gene ID" value="ENSACAG00000001418.4"/>
</dbReference>
<feature type="region of interest" description="Disordered" evidence="15">
    <location>
        <begin position="63"/>
        <end position="108"/>
    </location>
</feature>
<dbReference type="InterPro" id="IPR035437">
    <property type="entry name" value="SNase_OB-fold_sf"/>
</dbReference>
<reference evidence="17" key="2">
    <citation type="submission" date="2025-08" db="UniProtKB">
        <authorList>
            <consortium name="Ensembl"/>
        </authorList>
    </citation>
    <scope>IDENTIFICATION</scope>
</reference>
<reference evidence="17" key="3">
    <citation type="submission" date="2025-09" db="UniProtKB">
        <authorList>
            <consortium name="Ensembl"/>
        </authorList>
    </citation>
    <scope>IDENTIFICATION</scope>
</reference>
<dbReference type="GO" id="GO:0005634">
    <property type="term" value="C:nucleus"/>
    <property type="evidence" value="ECO:0007669"/>
    <property type="project" value="UniProtKB-SubCell"/>
</dbReference>
<accession>G1K9Q0</accession>
<dbReference type="Gene3D" id="2.30.30.140">
    <property type="match status" value="5"/>
</dbReference>
<evidence type="ECO:0000256" key="10">
    <source>
        <dbReference type="ARBA" id="ARBA00022871"/>
    </source>
</evidence>
<sequence length="1651" mass="186061">MRAVGVRRVVIGCREATRGSHWLRRTCGTHGPKKKVGRGKWELAQSTLSCEERRRGIMASLSEFLKSGRGRGPRRSPFEGRSSREAPVQRRGRGASAPSGEPNLDSYLKNSGSVHDDYISKVTFDWEENTQLNRFEKPRGLKKLIKRVFKEKGKQDRHSNWTPVDQQIFDTSIIDMDSKIIEHLEKGLEVAKNNIEHLKTIEEVLQQLIMEAKWEEVRTAEVINANFAHLAASLNSRKRKLESELVMNTSYYVTDVHGVQVSISQKKSILDSAVKLAKQLKSTSNLKSCRSLNQILCKLNMTIEEEILKLDNLKKRTLPCFHMDCDEITCVFENMGKLSSGILNMPGIGSNPLKSSCMEEEFRNSAVTQMNVNSQPVFEDESMFLFLKNVDVIPEESTTWSQERAPLSIQKCIGALPQIASSPDVIIEEIIEEDQEDCPEDTHKKVFSQKQLVPFGPKAESSELVVVSCVLNPCHFYVRKVSQKKIAVDLEKNLRQFCNNKHTSPNDILELGTKIFVESKEHGMWCRAEIVELIPLQTANEGKPCDANKYKICDIAMMKVFLTDYGHLEALIFSGELNEVIMDREQETLEYIVSEDLCMVVRKPDSLIDAQLSGISKLALHCSLKDIVPKDSNEGWTKTARTEFLKMINNKAVLMKVFREQDGVLIVDLMKPAACKINSDMPVSLRDALVFMELAKFRTQYCDRSKCPVPLQYCPPMIPQANAAFSVVVSYINNPGDFYIQVLEQGPEFAVFLSKLDEIYKGEDGVDLEILCPVQGQPCVAKFEDGIWYRAQVVGLLGHQKVEVKYVDFGNTAKINVKELRKIKDDFLALPAKAIRCKLAHIAPFEQSNEWNSKSKDRFEELIEDKCMLCFVTEKSQDNVLLVELYDSKCISPEQSYSVNSLLVKEDLATSIASNTKETTKPRDEVWDPSFEDILKTEIDVLTCENEDLSQFKDVELVCGKELQARINHVISPSRMFVNFVSSEQILKSLQERMAATYVESKSETIQWTLDMPCAAYVQELDQWQRSRISRIASETTMEVFLIDLGVVKNVGIECLRKLNDDLKKPTPLAVECSLIDIRPAGGTEQWTATACDVLAHYLRGAVVNVIIQEINSSPLPVKIISKNGGLCTDISEYMIKEGLALRDKRALTSVASTASSENLNKMPLQQEKKDTDDFLTETDSPTVPSEPEKNINSSVSKKEDAEVFVAHPVIIEAYKPPAIPSVDHFSAIVSSVSDNGTIFVIPKSQEEQLIKLMDDIQSNFKSLGLLEPYNWKVGEACVVRAADTLWYRGEVREIGGGIIRVRYVDYGYIERIPQCHLCPTLLYADIPPFSIPCQLSKVVPVGNVWQQDAVELLQELLTKRLVEIHVMEQSDSLCGKVSIKLYFSGMSLSSFMAYHKHCVIEDASDSIAKLEMTNDDKEPLEENCDISYEELMLSEIDTPLLPPYISPLLPVLGELTPVKVTHVVSPNEVYISLDQPGSSETHNEKEETLGDALNHCNQNIESIPCLTDFRKGMPCLAKYRDGSWYRAELLSISELQPLSILVKFVDYGSTDKLRTNSLRQMPPQLMQYPVQAFKVVLAGFKPALCNPEAERIPYCPEWSMAALWAAIDLFQGKKLCASSLTHSPQHTVFLYEAGHLFHMKLVEMGFAELC</sequence>
<dbReference type="GO" id="GO:0008270">
    <property type="term" value="F:zinc ion binding"/>
    <property type="evidence" value="ECO:0007669"/>
    <property type="project" value="UniProtKB-KW"/>
</dbReference>
<comment type="subcellular location">
    <subcellularLocation>
        <location evidence="2">Cytoplasm</location>
    </subcellularLocation>
    <subcellularLocation>
        <location evidence="1">Nucleus</location>
    </subcellularLocation>
</comment>
<keyword evidence="4" id="KW-0963">Cytoplasm</keyword>
<organism evidence="17 18">
    <name type="scientific">Anolis carolinensis</name>
    <name type="common">Green anole</name>
    <name type="synonym">American chameleon</name>
    <dbReference type="NCBI Taxonomy" id="28377"/>
    <lineage>
        <taxon>Eukaryota</taxon>
        <taxon>Metazoa</taxon>
        <taxon>Chordata</taxon>
        <taxon>Craniata</taxon>
        <taxon>Vertebrata</taxon>
        <taxon>Euteleostomi</taxon>
        <taxon>Lepidosauria</taxon>
        <taxon>Squamata</taxon>
        <taxon>Bifurcata</taxon>
        <taxon>Unidentata</taxon>
        <taxon>Episquamata</taxon>
        <taxon>Toxicofera</taxon>
        <taxon>Iguania</taxon>
        <taxon>Dactyloidae</taxon>
        <taxon>Anolis</taxon>
    </lineage>
</organism>
<dbReference type="HOGENOM" id="CLU_003202_0_0_1"/>
<evidence type="ECO:0000256" key="12">
    <source>
        <dbReference type="ARBA" id="ARBA00057086"/>
    </source>
</evidence>
<protein>
    <recommendedName>
        <fullName evidence="14">RING finger protein 17</fullName>
    </recommendedName>
</protein>
<reference evidence="17 18" key="1">
    <citation type="submission" date="2009-12" db="EMBL/GenBank/DDBJ databases">
        <title>The Genome Sequence of Anolis carolinensis (Green Anole Lizard).</title>
        <authorList>
            <consortium name="The Genome Sequencing Platform"/>
            <person name="Di Palma F."/>
            <person name="Alfoldi J."/>
            <person name="Heiman D."/>
            <person name="Young S."/>
            <person name="Grabherr M."/>
            <person name="Johnson J."/>
            <person name="Lander E.S."/>
            <person name="Lindblad-Toh K."/>
        </authorList>
    </citation>
    <scope>NUCLEOTIDE SEQUENCE [LARGE SCALE GENOMIC DNA]</scope>
    <source>
        <strain evidence="17 18">JBL SC #1</strain>
    </source>
</reference>
<dbReference type="InParanoid" id="G1K9Q0"/>
<dbReference type="Pfam" id="PF00567">
    <property type="entry name" value="TUDOR"/>
    <property type="match status" value="5"/>
</dbReference>
<dbReference type="CDD" id="cd20418">
    <property type="entry name" value="Tudor_TDRD4_rpt5"/>
    <property type="match status" value="1"/>
</dbReference>
<evidence type="ECO:0000256" key="5">
    <source>
        <dbReference type="ARBA" id="ARBA00022723"/>
    </source>
</evidence>
<evidence type="ECO:0000256" key="9">
    <source>
        <dbReference type="ARBA" id="ARBA00022833"/>
    </source>
</evidence>
<keyword evidence="9" id="KW-0862">Zinc</keyword>
<dbReference type="SUPFAM" id="SSF63748">
    <property type="entry name" value="Tudor/PWWP/MBT"/>
    <property type="match status" value="5"/>
</dbReference>
<dbReference type="Gene3D" id="2.40.50.90">
    <property type="match status" value="5"/>
</dbReference>
<feature type="domain" description="Tudor" evidence="16">
    <location>
        <begin position="772"/>
        <end position="830"/>
    </location>
</feature>
<evidence type="ECO:0000313" key="18">
    <source>
        <dbReference type="Proteomes" id="UP000001646"/>
    </source>
</evidence>